<dbReference type="SUPFAM" id="SSF54001">
    <property type="entry name" value="Cysteine proteinases"/>
    <property type="match status" value="1"/>
</dbReference>
<dbReference type="AlphaFoldDB" id="A0AAV8CBF0"/>
<dbReference type="GO" id="GO:0006508">
    <property type="term" value="P:proteolysis"/>
    <property type="evidence" value="ECO:0007669"/>
    <property type="project" value="InterPro"/>
</dbReference>
<dbReference type="PROSITE" id="PS00640">
    <property type="entry name" value="THIOL_PROTEASE_ASN"/>
    <property type="match status" value="1"/>
</dbReference>
<keyword evidence="5" id="KW-1185">Reference proteome</keyword>
<organism evidence="4 5">
    <name type="scientific">Rhynchospora pubera</name>
    <dbReference type="NCBI Taxonomy" id="906938"/>
    <lineage>
        <taxon>Eukaryota</taxon>
        <taxon>Viridiplantae</taxon>
        <taxon>Streptophyta</taxon>
        <taxon>Embryophyta</taxon>
        <taxon>Tracheophyta</taxon>
        <taxon>Spermatophyta</taxon>
        <taxon>Magnoliopsida</taxon>
        <taxon>Liliopsida</taxon>
        <taxon>Poales</taxon>
        <taxon>Cyperaceae</taxon>
        <taxon>Cyperoideae</taxon>
        <taxon>Rhynchosporeae</taxon>
        <taxon>Rhynchospora</taxon>
    </lineage>
</organism>
<evidence type="ECO:0000313" key="4">
    <source>
        <dbReference type="EMBL" id="KAJ4753125.1"/>
    </source>
</evidence>
<dbReference type="PROSITE" id="PS00639">
    <property type="entry name" value="THIOL_PROTEASE_HIS"/>
    <property type="match status" value="1"/>
</dbReference>
<dbReference type="InterPro" id="IPR025661">
    <property type="entry name" value="Pept_asp_AS"/>
</dbReference>
<gene>
    <name evidence="4" type="ORF">LUZ62_087530</name>
</gene>
<keyword evidence="2" id="KW-1015">Disulfide bond</keyword>
<dbReference type="InterPro" id="IPR000668">
    <property type="entry name" value="Peptidase_C1A_C"/>
</dbReference>
<dbReference type="GO" id="GO:0008234">
    <property type="term" value="F:cysteine-type peptidase activity"/>
    <property type="evidence" value="ECO:0007669"/>
    <property type="project" value="InterPro"/>
</dbReference>
<dbReference type="InterPro" id="IPR039417">
    <property type="entry name" value="Peptidase_C1A_papain-like"/>
</dbReference>
<evidence type="ECO:0000313" key="5">
    <source>
        <dbReference type="Proteomes" id="UP001140206"/>
    </source>
</evidence>
<comment type="similarity">
    <text evidence="1">Belongs to the peptidase C1 family.</text>
</comment>
<name>A0AAV8CBF0_9POAL</name>
<dbReference type="EMBL" id="JAMFTS010000005">
    <property type="protein sequence ID" value="KAJ4753125.1"/>
    <property type="molecule type" value="Genomic_DNA"/>
</dbReference>
<reference evidence="4" key="1">
    <citation type="submission" date="2022-08" db="EMBL/GenBank/DDBJ databases">
        <authorList>
            <person name="Marques A."/>
        </authorList>
    </citation>
    <scope>NUCLEOTIDE SEQUENCE</scope>
    <source>
        <strain evidence="4">RhyPub2mFocal</strain>
        <tissue evidence="4">Leaves</tissue>
    </source>
</reference>
<evidence type="ECO:0000256" key="1">
    <source>
        <dbReference type="ARBA" id="ARBA00008455"/>
    </source>
</evidence>
<dbReference type="SMART" id="SM00645">
    <property type="entry name" value="Pept_C1"/>
    <property type="match status" value="1"/>
</dbReference>
<dbReference type="PANTHER" id="PTHR12411">
    <property type="entry name" value="CYSTEINE PROTEASE FAMILY C1-RELATED"/>
    <property type="match status" value="1"/>
</dbReference>
<dbReference type="InterPro" id="IPR025660">
    <property type="entry name" value="Pept_his_AS"/>
</dbReference>
<evidence type="ECO:0000256" key="2">
    <source>
        <dbReference type="ARBA" id="ARBA00023157"/>
    </source>
</evidence>
<protein>
    <recommendedName>
        <fullName evidence="3">Peptidase C1A papain C-terminal domain-containing protein</fullName>
    </recommendedName>
</protein>
<sequence>MRGGGWATKAFQWVINNNGIATEEYYPYSATNGTCNGNLISYRAASITGYVNVPYYNETALMYAVAMQPVSVSLEATSTSFQFYKGGIYSGPCGRNTNHAVTIIGYGIDGNGMKYWIIKNSWGSTWGVGGYMYIEKDNYYYPEGRCGLAMYPSYPIASPYASA</sequence>
<proteinExistence type="inferred from homology"/>
<comment type="caution">
    <text evidence="4">The sequence shown here is derived from an EMBL/GenBank/DDBJ whole genome shotgun (WGS) entry which is preliminary data.</text>
</comment>
<dbReference type="InterPro" id="IPR038765">
    <property type="entry name" value="Papain-like_cys_pep_sf"/>
</dbReference>
<dbReference type="InterPro" id="IPR013128">
    <property type="entry name" value="Peptidase_C1A"/>
</dbReference>
<accession>A0AAV8CBF0</accession>
<evidence type="ECO:0000259" key="3">
    <source>
        <dbReference type="SMART" id="SM00645"/>
    </source>
</evidence>
<dbReference type="Gene3D" id="3.90.70.10">
    <property type="entry name" value="Cysteine proteinases"/>
    <property type="match status" value="1"/>
</dbReference>
<dbReference type="Proteomes" id="UP001140206">
    <property type="component" value="Chromosome 5"/>
</dbReference>
<feature type="domain" description="Peptidase C1A papain C-terminal" evidence="3">
    <location>
        <begin position="1"/>
        <end position="156"/>
    </location>
</feature>
<dbReference type="Pfam" id="PF00112">
    <property type="entry name" value="Peptidase_C1"/>
    <property type="match status" value="1"/>
</dbReference>
<dbReference type="CDD" id="cd02248">
    <property type="entry name" value="Peptidase_C1A"/>
    <property type="match status" value="1"/>
</dbReference>